<protein>
    <submittedName>
        <fullName evidence="2">Uncharacterized protein</fullName>
    </submittedName>
</protein>
<dbReference type="Proteomes" id="UP001220324">
    <property type="component" value="Unassembled WGS sequence"/>
</dbReference>
<dbReference type="PANTHER" id="PTHR42037">
    <property type="match status" value="1"/>
</dbReference>
<evidence type="ECO:0000313" key="2">
    <source>
        <dbReference type="EMBL" id="KAJ5522968.1"/>
    </source>
</evidence>
<name>A0AAD6CK93_9EURO</name>
<evidence type="ECO:0000256" key="1">
    <source>
        <dbReference type="SAM" id="MobiDB-lite"/>
    </source>
</evidence>
<dbReference type="EMBL" id="JAQIZZ010000010">
    <property type="protein sequence ID" value="KAJ5522968.1"/>
    <property type="molecule type" value="Genomic_DNA"/>
</dbReference>
<keyword evidence="3" id="KW-1185">Reference proteome</keyword>
<comment type="caution">
    <text evidence="2">The sequence shown here is derived from an EMBL/GenBank/DDBJ whole genome shotgun (WGS) entry which is preliminary data.</text>
</comment>
<sequence>MSCVSPPAYDNHTHLNGCLNRMLGKDCNEKLEIENGLWKINAIKSVFEDFVAEYRRTKPRIHAEVQVLEHFYINKMVFAENDPYIACSKPACLCCEMYFKYHPARMIVPESHRNIWANWGPPIVENYSKWTPAGRRQLDILNSMIQELREMIIREALGQSRAGNWHPDSMTGITEIYHYDQLNNFNNFIPDKVLASRVGDSELSVDLEKARDSEDDSDIDDGGVSINS</sequence>
<proteinExistence type="predicted"/>
<feature type="region of interest" description="Disordered" evidence="1">
    <location>
        <begin position="205"/>
        <end position="228"/>
    </location>
</feature>
<dbReference type="Pfam" id="PF14441">
    <property type="entry name" value="OTT_1508_deam"/>
    <property type="match status" value="1"/>
</dbReference>
<dbReference type="PANTHER" id="PTHR42037:SF1">
    <property type="match status" value="1"/>
</dbReference>
<gene>
    <name evidence="2" type="ORF">N7494_013154</name>
</gene>
<accession>A0AAD6CK93</accession>
<dbReference type="InterPro" id="IPR027796">
    <property type="entry name" value="OTT_1508_deam-like"/>
</dbReference>
<dbReference type="AlphaFoldDB" id="A0AAD6CK93"/>
<organism evidence="2 3">
    <name type="scientific">Penicillium frequentans</name>
    <dbReference type="NCBI Taxonomy" id="3151616"/>
    <lineage>
        <taxon>Eukaryota</taxon>
        <taxon>Fungi</taxon>
        <taxon>Dikarya</taxon>
        <taxon>Ascomycota</taxon>
        <taxon>Pezizomycotina</taxon>
        <taxon>Eurotiomycetes</taxon>
        <taxon>Eurotiomycetidae</taxon>
        <taxon>Eurotiales</taxon>
        <taxon>Aspergillaceae</taxon>
        <taxon>Penicillium</taxon>
    </lineage>
</organism>
<reference evidence="2 3" key="1">
    <citation type="journal article" date="2023" name="IMA Fungus">
        <title>Comparative genomic study of the Penicillium genus elucidates a diverse pangenome and 15 lateral gene transfer events.</title>
        <authorList>
            <person name="Petersen C."/>
            <person name="Sorensen T."/>
            <person name="Nielsen M.R."/>
            <person name="Sondergaard T.E."/>
            <person name="Sorensen J.L."/>
            <person name="Fitzpatrick D.A."/>
            <person name="Frisvad J.C."/>
            <person name="Nielsen K.L."/>
        </authorList>
    </citation>
    <scope>NUCLEOTIDE SEQUENCE [LARGE SCALE GENOMIC DNA]</scope>
    <source>
        <strain evidence="2 3">IBT 35679</strain>
    </source>
</reference>
<evidence type="ECO:0000313" key="3">
    <source>
        <dbReference type="Proteomes" id="UP001220324"/>
    </source>
</evidence>